<feature type="region of interest" description="Disordered" evidence="1">
    <location>
        <begin position="1"/>
        <end position="62"/>
    </location>
</feature>
<organism evidence="3 4">
    <name type="scientific">Kribbella speibonae</name>
    <dbReference type="NCBI Taxonomy" id="1572660"/>
    <lineage>
        <taxon>Bacteria</taxon>
        <taxon>Bacillati</taxon>
        <taxon>Actinomycetota</taxon>
        <taxon>Actinomycetes</taxon>
        <taxon>Propionibacteriales</taxon>
        <taxon>Kribbellaceae</taxon>
        <taxon>Kribbella</taxon>
    </lineage>
</organism>
<evidence type="ECO:0000256" key="2">
    <source>
        <dbReference type="SAM" id="Phobius"/>
    </source>
</evidence>
<evidence type="ECO:0008006" key="5">
    <source>
        <dbReference type="Google" id="ProtNLM"/>
    </source>
</evidence>
<evidence type="ECO:0000313" key="3">
    <source>
        <dbReference type="EMBL" id="TCC38431.1"/>
    </source>
</evidence>
<accession>A0A4R0IWR0</accession>
<feature type="compositionally biased region" description="Basic and acidic residues" evidence="1">
    <location>
        <begin position="9"/>
        <end position="24"/>
    </location>
</feature>
<keyword evidence="2" id="KW-0472">Membrane</keyword>
<sequence length="352" mass="38468">MNNSQNPDGRPDDGSREQGFRDSASRTPGEDNAVPQRPVNGPQGHEQRAIGGPAAHEPPGAPGGSGMVAAEFVAMLLWGAVSFVIIYWLSGTFDWNPIVVVGAWLVTGLIVFWPGSDGLIARFLLGLRRPTMVENQRLAPIWFAIAKRSGVDPSRFTIWIERAETPTGSATGGNTLSVTSWALYTLPPSHLEAALAHNLSVRRHGHLWVSRILHWYSVPARIVGFVIWQLLKLSRTIPAVGCTIIGFLLVAYLGLILGALIFYDSLAVPLAFLAPLFSPLLFIGANKFAERMADHTTGDLGYGRKFLEVLYGWQAQHEGGERRGGFAQPDWLSGQPSVAERISALEVYLQRR</sequence>
<proteinExistence type="predicted"/>
<keyword evidence="2" id="KW-1133">Transmembrane helix</keyword>
<evidence type="ECO:0000313" key="4">
    <source>
        <dbReference type="Proteomes" id="UP000294225"/>
    </source>
</evidence>
<name>A0A4R0IWR0_9ACTN</name>
<feature type="transmembrane region" description="Helical" evidence="2">
    <location>
        <begin position="68"/>
        <end position="89"/>
    </location>
</feature>
<dbReference type="EMBL" id="SJKC01000002">
    <property type="protein sequence ID" value="TCC38431.1"/>
    <property type="molecule type" value="Genomic_DNA"/>
</dbReference>
<feature type="transmembrane region" description="Helical" evidence="2">
    <location>
        <begin position="270"/>
        <end position="289"/>
    </location>
</feature>
<reference evidence="3 4" key="1">
    <citation type="submission" date="2019-02" db="EMBL/GenBank/DDBJ databases">
        <title>Kribbella capetownensis sp. nov. and Kribbella speibonae sp. nov., isolated from soil.</title>
        <authorList>
            <person name="Curtis S.M."/>
            <person name="Norton I."/>
            <person name="Everest G.J."/>
            <person name="Meyers P.R."/>
        </authorList>
    </citation>
    <scope>NUCLEOTIDE SEQUENCE [LARGE SCALE GENOMIC DNA]</scope>
    <source>
        <strain evidence="3 4">YM55</strain>
    </source>
</reference>
<gene>
    <name evidence="3" type="ORF">E0H92_18565</name>
</gene>
<keyword evidence="2" id="KW-0812">Transmembrane</keyword>
<dbReference type="AlphaFoldDB" id="A0A4R0IWR0"/>
<comment type="caution">
    <text evidence="3">The sequence shown here is derived from an EMBL/GenBank/DDBJ whole genome shotgun (WGS) entry which is preliminary data.</text>
</comment>
<protein>
    <recommendedName>
        <fullName evidence="5">Peptidase M48 domain-containing protein</fullName>
    </recommendedName>
</protein>
<feature type="transmembrane region" description="Helical" evidence="2">
    <location>
        <begin position="237"/>
        <end position="263"/>
    </location>
</feature>
<dbReference type="RefSeq" id="WP_131497064.1">
    <property type="nucleotide sequence ID" value="NZ_SJKC01000002.1"/>
</dbReference>
<feature type="compositionally biased region" description="Low complexity" evidence="1">
    <location>
        <begin position="49"/>
        <end position="58"/>
    </location>
</feature>
<dbReference type="Proteomes" id="UP000294225">
    <property type="component" value="Unassembled WGS sequence"/>
</dbReference>
<evidence type="ECO:0000256" key="1">
    <source>
        <dbReference type="SAM" id="MobiDB-lite"/>
    </source>
</evidence>